<protein>
    <submittedName>
        <fullName evidence="2">Uncharacterized protein</fullName>
    </submittedName>
</protein>
<keyword evidence="1" id="KW-0472">Membrane</keyword>
<keyword evidence="3" id="KW-1185">Reference proteome</keyword>
<feature type="transmembrane region" description="Helical" evidence="1">
    <location>
        <begin position="71"/>
        <end position="93"/>
    </location>
</feature>
<gene>
    <name evidence="2" type="ORF">GWC95_08705</name>
</gene>
<accession>A0ABW9ZUU0</accession>
<evidence type="ECO:0000256" key="1">
    <source>
        <dbReference type="SAM" id="Phobius"/>
    </source>
</evidence>
<keyword evidence="1" id="KW-0812">Transmembrane</keyword>
<sequence>MELDELKSQLNLKLATDHAGRSDTDIALLLQKRTHSAVEKIQRSLLFEIRFCLVFIVLCVVVGIFSKDRAFSIYFSVFGIFSLGVLFLLRYLLKRTRLLSTGALPVKENLQTIVNIIDEFVKRCFQLAIVMVPLCVFFMGLLEWSFRESPGLNSSFGSGKFVTWQIFSFLIVYGAVFTVFMYFFAKWYLQKLYGKYVAELKQCISELDES</sequence>
<feature type="transmembrane region" description="Helical" evidence="1">
    <location>
        <begin position="45"/>
        <end position="65"/>
    </location>
</feature>
<dbReference type="EMBL" id="JAACJS010000012">
    <property type="protein sequence ID" value="NCI49999.1"/>
    <property type="molecule type" value="Genomic_DNA"/>
</dbReference>
<dbReference type="RefSeq" id="WP_161818317.1">
    <property type="nucleotide sequence ID" value="NZ_JAACJS010000012.1"/>
</dbReference>
<keyword evidence="1" id="KW-1133">Transmembrane helix</keyword>
<feature type="transmembrane region" description="Helical" evidence="1">
    <location>
        <begin position="162"/>
        <end position="185"/>
    </location>
</feature>
<feature type="transmembrane region" description="Helical" evidence="1">
    <location>
        <begin position="124"/>
        <end position="142"/>
    </location>
</feature>
<comment type="caution">
    <text evidence="2">The sequence shown here is derived from an EMBL/GenBank/DDBJ whole genome shotgun (WGS) entry which is preliminary data.</text>
</comment>
<reference evidence="2 3" key="1">
    <citation type="submission" date="2020-01" db="EMBL/GenBank/DDBJ databases">
        <title>Genome analysis.</title>
        <authorList>
            <person name="Wu S."/>
            <person name="Wang G."/>
        </authorList>
    </citation>
    <scope>NUCLEOTIDE SEQUENCE [LARGE SCALE GENOMIC DNA]</scope>
    <source>
        <strain evidence="2 3">SYL130</strain>
    </source>
</reference>
<proteinExistence type="predicted"/>
<name>A0ABW9ZUU0_9BACT</name>
<evidence type="ECO:0000313" key="3">
    <source>
        <dbReference type="Proteomes" id="UP000753802"/>
    </source>
</evidence>
<dbReference type="Proteomes" id="UP000753802">
    <property type="component" value="Unassembled WGS sequence"/>
</dbReference>
<organism evidence="2 3">
    <name type="scientific">Sediminibacterium roseum</name>
    <dbReference type="NCBI Taxonomy" id="1978412"/>
    <lineage>
        <taxon>Bacteria</taxon>
        <taxon>Pseudomonadati</taxon>
        <taxon>Bacteroidota</taxon>
        <taxon>Chitinophagia</taxon>
        <taxon>Chitinophagales</taxon>
        <taxon>Chitinophagaceae</taxon>
        <taxon>Sediminibacterium</taxon>
    </lineage>
</organism>
<evidence type="ECO:0000313" key="2">
    <source>
        <dbReference type="EMBL" id="NCI49999.1"/>
    </source>
</evidence>